<evidence type="ECO:0000256" key="4">
    <source>
        <dbReference type="ARBA" id="ARBA00022840"/>
    </source>
</evidence>
<dbReference type="Gene3D" id="3.40.50.300">
    <property type="entry name" value="P-loop containing nucleotide triphosphate hydrolases"/>
    <property type="match status" value="1"/>
</dbReference>
<dbReference type="Proteomes" id="UP000233534">
    <property type="component" value="Chromosome"/>
</dbReference>
<dbReference type="PROSITE" id="PS00486">
    <property type="entry name" value="DNA_MISMATCH_REPAIR_2"/>
    <property type="match status" value="1"/>
</dbReference>
<dbReference type="SMART" id="SM00533">
    <property type="entry name" value="MUTSd"/>
    <property type="match status" value="1"/>
</dbReference>
<dbReference type="HAMAP" id="MF_00096">
    <property type="entry name" value="MutS"/>
    <property type="match status" value="1"/>
</dbReference>
<dbReference type="InterPro" id="IPR036187">
    <property type="entry name" value="DNA_mismatch_repair_MutS_sf"/>
</dbReference>
<dbReference type="InterPro" id="IPR036678">
    <property type="entry name" value="MutS_con_dom_sf"/>
</dbReference>
<dbReference type="InterPro" id="IPR005748">
    <property type="entry name" value="DNA_mismatch_repair_MutS"/>
</dbReference>
<dbReference type="SUPFAM" id="SSF52540">
    <property type="entry name" value="P-loop containing nucleoside triphosphate hydrolases"/>
    <property type="match status" value="1"/>
</dbReference>
<dbReference type="FunFam" id="1.10.1420.10:FF:000007">
    <property type="entry name" value="DNA mismatch repair protein MutS"/>
    <property type="match status" value="1"/>
</dbReference>
<dbReference type="Pfam" id="PF05188">
    <property type="entry name" value="MutS_II"/>
    <property type="match status" value="1"/>
</dbReference>
<evidence type="ECO:0000256" key="6">
    <source>
        <dbReference type="ARBA" id="ARBA00023204"/>
    </source>
</evidence>
<dbReference type="PANTHER" id="PTHR11361">
    <property type="entry name" value="DNA MISMATCH REPAIR PROTEIN MUTS FAMILY MEMBER"/>
    <property type="match status" value="1"/>
</dbReference>
<feature type="binding site" evidence="7">
    <location>
        <begin position="620"/>
        <end position="627"/>
    </location>
    <ligand>
        <name>ATP</name>
        <dbReference type="ChEBI" id="CHEBI:30616"/>
    </ligand>
</feature>
<dbReference type="InterPro" id="IPR000432">
    <property type="entry name" value="DNA_mismatch_repair_MutS_C"/>
</dbReference>
<keyword evidence="2 7" id="KW-0547">Nucleotide-binding</keyword>
<dbReference type="SMART" id="SM00534">
    <property type="entry name" value="MUTSac"/>
    <property type="match status" value="1"/>
</dbReference>
<dbReference type="CDD" id="cd03284">
    <property type="entry name" value="ABC_MutS1"/>
    <property type="match status" value="1"/>
</dbReference>
<keyword evidence="4 7" id="KW-0067">ATP-binding</keyword>
<dbReference type="InterPro" id="IPR045076">
    <property type="entry name" value="MutS"/>
</dbReference>
<evidence type="ECO:0000256" key="9">
    <source>
        <dbReference type="RuleBase" id="RU003756"/>
    </source>
</evidence>
<dbReference type="KEGG" id="hsc:HVS_08585"/>
<dbReference type="NCBIfam" id="TIGR01070">
    <property type="entry name" value="mutS1"/>
    <property type="match status" value="1"/>
</dbReference>
<evidence type="ECO:0000313" key="11">
    <source>
        <dbReference type="EMBL" id="AUG57625.1"/>
    </source>
</evidence>
<feature type="domain" description="DNA mismatch repair proteins mutS family" evidence="10">
    <location>
        <begin position="694"/>
        <end position="710"/>
    </location>
</feature>
<dbReference type="GO" id="GO:0005524">
    <property type="term" value="F:ATP binding"/>
    <property type="evidence" value="ECO:0007669"/>
    <property type="project" value="UniProtKB-UniRule"/>
</dbReference>
<dbReference type="SUPFAM" id="SSF48334">
    <property type="entry name" value="DNA repair protein MutS, domain III"/>
    <property type="match status" value="1"/>
</dbReference>
<dbReference type="Pfam" id="PF05192">
    <property type="entry name" value="MutS_III"/>
    <property type="match status" value="1"/>
</dbReference>
<evidence type="ECO:0000259" key="10">
    <source>
        <dbReference type="PROSITE" id="PS00486"/>
    </source>
</evidence>
<dbReference type="FunFam" id="3.40.1170.10:FF:000001">
    <property type="entry name" value="DNA mismatch repair protein MutS"/>
    <property type="match status" value="1"/>
</dbReference>
<dbReference type="InterPro" id="IPR007861">
    <property type="entry name" value="DNA_mismatch_repair_MutS_clamp"/>
</dbReference>
<dbReference type="GO" id="GO:0030983">
    <property type="term" value="F:mismatched DNA binding"/>
    <property type="evidence" value="ECO:0007669"/>
    <property type="project" value="InterPro"/>
</dbReference>
<dbReference type="RefSeq" id="WP_101301183.1">
    <property type="nucleotide sequence ID" value="NZ_CP025197.1"/>
</dbReference>
<dbReference type="GO" id="GO:0005829">
    <property type="term" value="C:cytosol"/>
    <property type="evidence" value="ECO:0007669"/>
    <property type="project" value="TreeGrafter"/>
</dbReference>
<dbReference type="Gene3D" id="3.40.1170.10">
    <property type="entry name" value="DNA repair protein MutS, domain I"/>
    <property type="match status" value="1"/>
</dbReference>
<organism evidence="11 12">
    <name type="scientific">Acetivibrio saccincola</name>
    <dbReference type="NCBI Taxonomy" id="1677857"/>
    <lineage>
        <taxon>Bacteria</taxon>
        <taxon>Bacillati</taxon>
        <taxon>Bacillota</taxon>
        <taxon>Clostridia</taxon>
        <taxon>Eubacteriales</taxon>
        <taxon>Oscillospiraceae</taxon>
        <taxon>Acetivibrio</taxon>
    </lineage>
</organism>
<protein>
    <recommendedName>
        <fullName evidence="7 8">DNA mismatch repair protein MutS</fullName>
    </recommendedName>
</protein>
<proteinExistence type="inferred from homology"/>
<dbReference type="SUPFAM" id="SSF53150">
    <property type="entry name" value="DNA repair protein MutS, domain II"/>
    <property type="match status" value="1"/>
</dbReference>
<dbReference type="AlphaFoldDB" id="A0A2K9EEI7"/>
<dbReference type="EMBL" id="CP025197">
    <property type="protein sequence ID" value="AUG57625.1"/>
    <property type="molecule type" value="Genomic_DNA"/>
</dbReference>
<dbReference type="Gene3D" id="3.30.420.110">
    <property type="entry name" value="MutS, connector domain"/>
    <property type="match status" value="1"/>
</dbReference>
<sequence length="873" mass="99342">MATLTPMMRQYVDIKEQYKDCILFFRLGDFYEMFFEDAKIASRELEITLTSRECGLDEKAHMCGVPFHSADSYIAKLVNKGYKVAICEQVEDPAQAKGLVKRDVVRVVTPGTITESPMIEEKKNNYLMSIYKLKSYFGLAVTDLSTGEFLATSITLGNTKGKLFDEIAKFSPSEIVVNGEFEKDIDLVKFIRDRFNVYISKADDELFSSDFSCEKLNSYFKDYKFENNDFSLYVNASGALIGYLEQTQKINLSHIQNFTKYEIEEYMILDISTRRNLELTETMREKSRKGSLLWVLDRTVTSMGGRTLRKWIEQPLINIYDINDRLKSVNELKEKFMIRMEIRELLKRVYDIERLMGKVILGSANCRDLVAIKNSIAQIPYIKELLKDLSENLNVKYYDELDPLLDVHDLLERAIIDDPPVTVKEGGIIKEGFNEEVDKYREASREGKNWIASLESKERERTGIKNLKIGYNKVFGYYIEVTKSYYSQVPKEYVRKQTLANCERYITEELKEIEDTVLGAQERLVELEYNLFTKVRDEISKEVNRIKATAKALANIDVLCTLAEVADRENYVMPNITNEDVIEIVDGRHPVVEKMIDEGEFVPNDTFLDRGENLVSIITGPNMSGKSTYMRQVALIVLMAQIGSFVPATSAKIGIVDRIFTRVGASDDLASGQSTFMVEMTEVANILNNATCKSLLILDEIGRGTSTYDGLSIAWSVIEYVANKEKLGARTLFATHYHELTELEKNLDGIKNYCIAVEKKGDDVIFLRKIKRGGADDSYGIEVAQLAGVPLPVINRAKEILKELESADISKKDRSKKAKKPIGGQIDIFSFNAAQRNTNEVLTDLKEMDISTLTPLDALNALYNLQKKVRDCS</sequence>
<dbReference type="Pfam" id="PF01624">
    <property type="entry name" value="MutS_I"/>
    <property type="match status" value="1"/>
</dbReference>
<evidence type="ECO:0000256" key="1">
    <source>
        <dbReference type="ARBA" id="ARBA00006271"/>
    </source>
</evidence>
<dbReference type="SUPFAM" id="SSF55271">
    <property type="entry name" value="DNA repair protein MutS, domain I"/>
    <property type="match status" value="1"/>
</dbReference>
<keyword evidence="12" id="KW-1185">Reference proteome</keyword>
<dbReference type="Gene3D" id="1.10.1420.10">
    <property type="match status" value="2"/>
</dbReference>
<dbReference type="InterPro" id="IPR016151">
    <property type="entry name" value="DNA_mismatch_repair_MutS_N"/>
</dbReference>
<dbReference type="InterPro" id="IPR007695">
    <property type="entry name" value="DNA_mismatch_repair_MutS-lik_N"/>
</dbReference>
<evidence type="ECO:0000256" key="8">
    <source>
        <dbReference type="NCBIfam" id="TIGR01070"/>
    </source>
</evidence>
<evidence type="ECO:0000256" key="5">
    <source>
        <dbReference type="ARBA" id="ARBA00023125"/>
    </source>
</evidence>
<comment type="function">
    <text evidence="7">This protein is involved in the repair of mismatches in DNA. It is possible that it carries out the mismatch recognition step. This protein has a weak ATPase activity.</text>
</comment>
<dbReference type="GO" id="GO:0003684">
    <property type="term" value="F:damaged DNA binding"/>
    <property type="evidence" value="ECO:0007669"/>
    <property type="project" value="UniProtKB-UniRule"/>
</dbReference>
<evidence type="ECO:0000313" key="12">
    <source>
        <dbReference type="Proteomes" id="UP000233534"/>
    </source>
</evidence>
<dbReference type="Pfam" id="PF00488">
    <property type="entry name" value="MutS_V"/>
    <property type="match status" value="1"/>
</dbReference>
<reference evidence="11 12" key="1">
    <citation type="submission" date="2017-12" db="EMBL/GenBank/DDBJ databases">
        <title>Complete genome sequence of Herbivorax saccincola GGR1, a novel Cellulosome-producing hydrolytic bacterium in a thermophilic biogas plant, established by Illumina and Nanopore MinION sequencing.</title>
        <authorList>
            <person name="Pechtl A."/>
            <person name="Ruckert C."/>
            <person name="Koeck D.E."/>
            <person name="Maus I."/>
            <person name="Winkler A."/>
            <person name="Kalinowski J."/>
            <person name="Puhler A."/>
            <person name="Schwarz W.W."/>
            <person name="Zverlov V.V."/>
            <person name="Schluter A."/>
            <person name="Liebl W."/>
        </authorList>
    </citation>
    <scope>NUCLEOTIDE SEQUENCE [LARGE SCALE GENOMIC DNA]</scope>
    <source>
        <strain evidence="12">SR1</strain>
    </source>
</reference>
<gene>
    <name evidence="11" type="primary">mutS1</name>
    <name evidence="7" type="synonym">mutS</name>
    <name evidence="11" type="ORF">HVS_08585</name>
</gene>
<keyword evidence="5 7" id="KW-0238">DNA-binding</keyword>
<dbReference type="PANTHER" id="PTHR11361:SF34">
    <property type="entry name" value="DNA MISMATCH REPAIR PROTEIN MSH1, MITOCHONDRIAL"/>
    <property type="match status" value="1"/>
</dbReference>
<dbReference type="FunFam" id="3.40.50.300:FF:001579">
    <property type="entry name" value="DNA mismatch repair protein MutS"/>
    <property type="match status" value="1"/>
</dbReference>
<dbReference type="InterPro" id="IPR017261">
    <property type="entry name" value="DNA_mismatch_repair_MutS/MSH"/>
</dbReference>
<keyword evidence="6 7" id="KW-0234">DNA repair</keyword>
<dbReference type="Pfam" id="PF05190">
    <property type="entry name" value="MutS_IV"/>
    <property type="match status" value="1"/>
</dbReference>
<dbReference type="PIRSF" id="PIRSF037677">
    <property type="entry name" value="DNA_mis_repair_Msh6"/>
    <property type="match status" value="1"/>
</dbReference>
<dbReference type="InterPro" id="IPR027417">
    <property type="entry name" value="P-loop_NTPase"/>
</dbReference>
<evidence type="ECO:0000256" key="7">
    <source>
        <dbReference type="HAMAP-Rule" id="MF_00096"/>
    </source>
</evidence>
<dbReference type="NCBIfam" id="NF003810">
    <property type="entry name" value="PRK05399.1"/>
    <property type="match status" value="1"/>
</dbReference>
<dbReference type="GO" id="GO:0006298">
    <property type="term" value="P:mismatch repair"/>
    <property type="evidence" value="ECO:0007669"/>
    <property type="project" value="UniProtKB-UniRule"/>
</dbReference>
<dbReference type="InterPro" id="IPR007696">
    <property type="entry name" value="DNA_mismatch_repair_MutS_core"/>
</dbReference>
<evidence type="ECO:0000256" key="3">
    <source>
        <dbReference type="ARBA" id="ARBA00022763"/>
    </source>
</evidence>
<evidence type="ECO:0000256" key="2">
    <source>
        <dbReference type="ARBA" id="ARBA00022741"/>
    </source>
</evidence>
<comment type="similarity">
    <text evidence="1 7 9">Belongs to the DNA mismatch repair MutS family.</text>
</comment>
<dbReference type="InterPro" id="IPR007860">
    <property type="entry name" value="DNA_mmatch_repair_MutS_con_dom"/>
</dbReference>
<keyword evidence="3 7" id="KW-0227">DNA damage</keyword>
<accession>A0A2K9EEI7</accession>
<name>A0A2K9EEI7_9FIRM</name>
<dbReference type="GO" id="GO:0140664">
    <property type="term" value="F:ATP-dependent DNA damage sensor activity"/>
    <property type="evidence" value="ECO:0007669"/>
    <property type="project" value="InterPro"/>
</dbReference>